<dbReference type="PROSITE" id="PS00104">
    <property type="entry name" value="EPSP_SYNTHASE_1"/>
    <property type="match status" value="1"/>
</dbReference>
<dbReference type="GO" id="GO:0003866">
    <property type="term" value="F:3-phosphoshikimate 1-carboxyvinyltransferase activity"/>
    <property type="evidence" value="ECO:0007669"/>
    <property type="project" value="UniProtKB-EC"/>
</dbReference>
<comment type="function">
    <text evidence="7">Catalyzes the transfer of the enolpyruvyl moiety of phosphoenolpyruvate (PEP) to the 5-hydroxyl of shikimate-3-phosphate (S3P) to produce enolpyruvyl shikimate-3-phosphate and inorganic phosphate.</text>
</comment>
<comment type="pathway">
    <text evidence="1 7">Metabolic intermediate biosynthesis; chorismate biosynthesis; chorismate from D-erythrose 4-phosphate and phosphoenolpyruvate: step 6/7.</text>
</comment>
<feature type="domain" description="Enolpyruvate transferase" evidence="8">
    <location>
        <begin position="15"/>
        <end position="418"/>
    </location>
</feature>
<evidence type="ECO:0000313" key="10">
    <source>
        <dbReference type="Proteomes" id="UP001056336"/>
    </source>
</evidence>
<feature type="binding site" evidence="7">
    <location>
        <position position="346"/>
    </location>
    <ligand>
        <name>phosphoenolpyruvate</name>
        <dbReference type="ChEBI" id="CHEBI:58702"/>
    </ligand>
</feature>
<feature type="binding site" evidence="7">
    <location>
        <position position="198"/>
    </location>
    <ligand>
        <name>3-phosphoshikimate</name>
        <dbReference type="ChEBI" id="CHEBI:145989"/>
    </ligand>
</feature>
<protein>
    <recommendedName>
        <fullName evidence="7">3-phosphoshikimate 1-carboxyvinyltransferase</fullName>
        <ecNumber evidence="7">2.5.1.19</ecNumber>
    </recommendedName>
    <alternativeName>
        <fullName evidence="7">5-enolpyruvylshikimate-3-phosphate synthase</fullName>
        <shortName evidence="7">EPSP synthase</shortName>
        <shortName evidence="7">EPSPS</shortName>
    </alternativeName>
</protein>
<feature type="binding site" evidence="7">
    <location>
        <position position="170"/>
    </location>
    <ligand>
        <name>3-phosphoshikimate</name>
        <dbReference type="ChEBI" id="CHEBI:145989"/>
    </ligand>
</feature>
<evidence type="ECO:0000256" key="2">
    <source>
        <dbReference type="ARBA" id="ARBA00009948"/>
    </source>
</evidence>
<keyword evidence="3 7" id="KW-0028">Amino-acid biosynthesis</keyword>
<evidence type="ECO:0000256" key="1">
    <source>
        <dbReference type="ARBA" id="ARBA00004811"/>
    </source>
</evidence>
<evidence type="ECO:0000256" key="4">
    <source>
        <dbReference type="ARBA" id="ARBA00022679"/>
    </source>
</evidence>
<dbReference type="InterPro" id="IPR036968">
    <property type="entry name" value="Enolpyruvate_Tfrase_sf"/>
</dbReference>
<keyword evidence="4 7" id="KW-0808">Transferase</keyword>
<comment type="subcellular location">
    <subcellularLocation>
        <location evidence="7">Cytoplasm</location>
    </subcellularLocation>
</comment>
<sequence>MTPSGDLGWTAPSASGPLAATVALPGSKSLTNRVLVLAALSVTPTLVTAPLRARDTTLMCGALRSLGVRIDDEGADWRVHPGRFSAGPVDCGLAGTVMRFVPPLAGFADGDSCFDGDPHARTRPMRTLLDGLRQAGLSISDDGTGGLPFTVHGNGSIGGGRVELDASASSQFVSALLLAGARFDKGLEIHHVGASLPSLPHIEMSLACLAEAGVEVDASQPNRWVVVPGAIDLPDTVIEPDLSNAAPFLAAALVCGGSVTVPHWPATTTQPGDLLRELFTHLGAEVRLAPDGLTVTGPGLAGLRPLVADLHEASELTPVIAAICALAPGRSRLSGVAHIRGHETDRLAALRTELAAAGSDVSETEDGLVIGPAPLHPAVFRAYADHRMAQAGAVLGLAVPGVVVDDIASTTKTLADFPGLWQSLLAQRETPAG</sequence>
<dbReference type="SUPFAM" id="SSF55205">
    <property type="entry name" value="EPT/RTPC-like"/>
    <property type="match status" value="1"/>
</dbReference>
<dbReference type="EMBL" id="CP097332">
    <property type="protein sequence ID" value="UQX89800.1"/>
    <property type="molecule type" value="Genomic_DNA"/>
</dbReference>
<feature type="binding site" evidence="7">
    <location>
        <position position="33"/>
    </location>
    <ligand>
        <name>3-phosphoshikimate</name>
        <dbReference type="ChEBI" id="CHEBI:145989"/>
    </ligand>
</feature>
<dbReference type="PROSITE" id="PS00885">
    <property type="entry name" value="EPSP_SYNTHASE_2"/>
    <property type="match status" value="1"/>
</dbReference>
<comment type="caution">
    <text evidence="7">Lacks conserved residue(s) required for the propagation of feature annotation.</text>
</comment>
<keyword evidence="10" id="KW-1185">Reference proteome</keyword>
<feature type="binding site" evidence="7">
    <location>
        <position position="387"/>
    </location>
    <ligand>
        <name>phosphoenolpyruvate</name>
        <dbReference type="ChEBI" id="CHEBI:58702"/>
    </ligand>
</feature>
<keyword evidence="5 7" id="KW-0057">Aromatic amino acid biosynthesis</keyword>
<dbReference type="InterPro" id="IPR023193">
    <property type="entry name" value="EPSP_synthase_CS"/>
</dbReference>
<evidence type="ECO:0000256" key="6">
    <source>
        <dbReference type="ARBA" id="ARBA00044633"/>
    </source>
</evidence>
<dbReference type="EC" id="2.5.1.19" evidence="7"/>
<keyword evidence="7" id="KW-0963">Cytoplasm</keyword>
<evidence type="ECO:0000313" key="9">
    <source>
        <dbReference type="EMBL" id="UQX89800.1"/>
    </source>
</evidence>
<reference evidence="9" key="2">
    <citation type="submission" date="2022-05" db="EMBL/GenBank/DDBJ databases">
        <authorList>
            <person name="Kim J.-S."/>
            <person name="Lee K."/>
            <person name="Suh M."/>
            <person name="Eom M."/>
            <person name="Kim J.-S."/>
            <person name="Kim D.-S."/>
            <person name="Ko S.-H."/>
            <person name="Shin Y."/>
            <person name="Lee J.-S."/>
        </authorList>
    </citation>
    <scope>NUCLEOTIDE SEQUENCE</scope>
    <source>
        <strain evidence="9">N237</strain>
    </source>
</reference>
<feature type="binding site" evidence="7">
    <location>
        <position position="315"/>
    </location>
    <ligand>
        <name>3-phosphoshikimate</name>
        <dbReference type="ChEBI" id="CHEBI:145989"/>
    </ligand>
</feature>
<dbReference type="InterPro" id="IPR006264">
    <property type="entry name" value="EPSP_synthase"/>
</dbReference>
<dbReference type="Gene3D" id="3.65.10.10">
    <property type="entry name" value="Enolpyruvate transferase domain"/>
    <property type="match status" value="2"/>
</dbReference>
<organism evidence="9 10">
    <name type="scientific">Jatrophihabitans telluris</name>
    <dbReference type="NCBI Taxonomy" id="2038343"/>
    <lineage>
        <taxon>Bacteria</taxon>
        <taxon>Bacillati</taxon>
        <taxon>Actinomycetota</taxon>
        <taxon>Actinomycetes</taxon>
        <taxon>Jatrophihabitantales</taxon>
        <taxon>Jatrophihabitantaceae</taxon>
        <taxon>Jatrophihabitans</taxon>
    </lineage>
</organism>
<gene>
    <name evidence="7 9" type="primary">aroA</name>
    <name evidence="9" type="ORF">M6D93_07300</name>
</gene>
<feature type="binding site" evidence="7">
    <location>
        <position position="171"/>
    </location>
    <ligand>
        <name>phosphoenolpyruvate</name>
        <dbReference type="ChEBI" id="CHEBI:58702"/>
    </ligand>
</feature>
<feature type="binding site" evidence="7">
    <location>
        <position position="95"/>
    </location>
    <ligand>
        <name>phosphoenolpyruvate</name>
        <dbReference type="ChEBI" id="CHEBI:58702"/>
    </ligand>
</feature>
<comment type="subunit">
    <text evidence="7">Monomer.</text>
</comment>
<dbReference type="PANTHER" id="PTHR21090">
    <property type="entry name" value="AROM/DEHYDROQUINATE SYNTHASE"/>
    <property type="match status" value="1"/>
</dbReference>
<dbReference type="PIRSF" id="PIRSF000505">
    <property type="entry name" value="EPSPS"/>
    <property type="match status" value="1"/>
</dbReference>
<dbReference type="HAMAP" id="MF_00210">
    <property type="entry name" value="EPSP_synth"/>
    <property type="match status" value="1"/>
</dbReference>
<evidence type="ECO:0000256" key="7">
    <source>
        <dbReference type="HAMAP-Rule" id="MF_00210"/>
    </source>
</evidence>
<evidence type="ECO:0000259" key="8">
    <source>
        <dbReference type="Pfam" id="PF00275"/>
    </source>
</evidence>
<feature type="binding site" evidence="7">
    <location>
        <position position="29"/>
    </location>
    <ligand>
        <name>3-phosphoshikimate</name>
        <dbReference type="ChEBI" id="CHEBI:145989"/>
    </ligand>
</feature>
<feature type="binding site" evidence="7">
    <location>
        <position position="342"/>
    </location>
    <ligand>
        <name>3-phosphoshikimate</name>
        <dbReference type="ChEBI" id="CHEBI:145989"/>
    </ligand>
</feature>
<feature type="binding site" evidence="7">
    <location>
        <position position="28"/>
    </location>
    <ligand>
        <name>phosphoenolpyruvate</name>
        <dbReference type="ChEBI" id="CHEBI:58702"/>
    </ligand>
</feature>
<dbReference type="PANTHER" id="PTHR21090:SF5">
    <property type="entry name" value="PENTAFUNCTIONAL AROM POLYPEPTIDE"/>
    <property type="match status" value="1"/>
</dbReference>
<accession>A0ABY4R243</accession>
<dbReference type="NCBIfam" id="TIGR01356">
    <property type="entry name" value="aroA"/>
    <property type="match status" value="1"/>
</dbReference>
<dbReference type="InterPro" id="IPR001986">
    <property type="entry name" value="Enolpyruvate_Tfrase_dom"/>
</dbReference>
<dbReference type="InterPro" id="IPR013792">
    <property type="entry name" value="RNA3'P_cycl/enolpyr_Trfase_a/b"/>
</dbReference>
<name>A0ABY4R243_9ACTN</name>
<comment type="similarity">
    <text evidence="2 7">Belongs to the EPSP synthase family.</text>
</comment>
<feature type="active site" description="Proton acceptor" evidence="7">
    <location>
        <position position="315"/>
    </location>
</feature>
<feature type="binding site" evidence="7">
    <location>
        <position position="123"/>
    </location>
    <ligand>
        <name>phosphoenolpyruvate</name>
        <dbReference type="ChEBI" id="CHEBI:58702"/>
    </ligand>
</feature>
<evidence type="ECO:0000256" key="5">
    <source>
        <dbReference type="ARBA" id="ARBA00023141"/>
    </source>
</evidence>
<feature type="binding site" evidence="7">
    <location>
        <position position="412"/>
    </location>
    <ligand>
        <name>phosphoenolpyruvate</name>
        <dbReference type="ChEBI" id="CHEBI:58702"/>
    </ligand>
</feature>
<feature type="binding site" evidence="7">
    <location>
        <position position="169"/>
    </location>
    <ligand>
        <name>3-phosphoshikimate</name>
        <dbReference type="ChEBI" id="CHEBI:145989"/>
    </ligand>
</feature>
<dbReference type="Proteomes" id="UP001056336">
    <property type="component" value="Chromosome"/>
</dbReference>
<feature type="binding site" evidence="7">
    <location>
        <position position="28"/>
    </location>
    <ligand>
        <name>3-phosphoshikimate</name>
        <dbReference type="ChEBI" id="CHEBI:145989"/>
    </ligand>
</feature>
<dbReference type="Pfam" id="PF00275">
    <property type="entry name" value="EPSP_synthase"/>
    <property type="match status" value="1"/>
</dbReference>
<dbReference type="CDD" id="cd01556">
    <property type="entry name" value="EPSP_synthase"/>
    <property type="match status" value="1"/>
</dbReference>
<comment type="catalytic activity">
    <reaction evidence="6">
        <text>3-phosphoshikimate + phosphoenolpyruvate = 5-O-(1-carboxyvinyl)-3-phosphoshikimate + phosphate</text>
        <dbReference type="Rhea" id="RHEA:21256"/>
        <dbReference type="ChEBI" id="CHEBI:43474"/>
        <dbReference type="ChEBI" id="CHEBI:57701"/>
        <dbReference type="ChEBI" id="CHEBI:58702"/>
        <dbReference type="ChEBI" id="CHEBI:145989"/>
        <dbReference type="EC" id="2.5.1.19"/>
    </reaction>
    <physiologicalReaction direction="left-to-right" evidence="6">
        <dbReference type="Rhea" id="RHEA:21257"/>
    </physiologicalReaction>
</comment>
<evidence type="ECO:0000256" key="3">
    <source>
        <dbReference type="ARBA" id="ARBA00022605"/>
    </source>
</evidence>
<feature type="binding site" evidence="7">
    <location>
        <position position="171"/>
    </location>
    <ligand>
        <name>3-phosphoshikimate</name>
        <dbReference type="ChEBI" id="CHEBI:145989"/>
    </ligand>
</feature>
<reference evidence="9" key="1">
    <citation type="journal article" date="2018" name="Int. J. Syst. Evol. Microbiol.">
        <title>Jatrophihabitans telluris sp. nov., isolated from sediment soil of lava forest wetlands and the emended description of the genus Jatrophihabitans.</title>
        <authorList>
            <person name="Lee K.C."/>
            <person name="Suh M.K."/>
            <person name="Eom M.K."/>
            <person name="Kim K.K."/>
            <person name="Kim J.S."/>
            <person name="Kim D.S."/>
            <person name="Ko S.H."/>
            <person name="Shin Y.K."/>
            <person name="Lee J.S."/>
        </authorList>
    </citation>
    <scope>NUCLEOTIDE SEQUENCE</scope>
    <source>
        <strain evidence="9">N237</strain>
    </source>
</reference>
<proteinExistence type="inferred from homology"/>